<feature type="compositionally biased region" description="Basic and acidic residues" evidence="1">
    <location>
        <begin position="63"/>
        <end position="73"/>
    </location>
</feature>
<name>A0AAV7SH60_PLEWA</name>
<feature type="region of interest" description="Disordered" evidence="1">
    <location>
        <begin position="54"/>
        <end position="116"/>
    </location>
</feature>
<accession>A0AAV7SH60</accession>
<gene>
    <name evidence="2" type="ORF">NDU88_003820</name>
</gene>
<feature type="region of interest" description="Disordered" evidence="1">
    <location>
        <begin position="1"/>
        <end position="39"/>
    </location>
</feature>
<organism evidence="2 3">
    <name type="scientific">Pleurodeles waltl</name>
    <name type="common">Iberian ribbed newt</name>
    <dbReference type="NCBI Taxonomy" id="8319"/>
    <lineage>
        <taxon>Eukaryota</taxon>
        <taxon>Metazoa</taxon>
        <taxon>Chordata</taxon>
        <taxon>Craniata</taxon>
        <taxon>Vertebrata</taxon>
        <taxon>Euteleostomi</taxon>
        <taxon>Amphibia</taxon>
        <taxon>Batrachia</taxon>
        <taxon>Caudata</taxon>
        <taxon>Salamandroidea</taxon>
        <taxon>Salamandridae</taxon>
        <taxon>Pleurodelinae</taxon>
        <taxon>Pleurodeles</taxon>
    </lineage>
</organism>
<dbReference type="EMBL" id="JANPWB010000008">
    <property type="protein sequence ID" value="KAJ1163361.1"/>
    <property type="molecule type" value="Genomic_DNA"/>
</dbReference>
<comment type="caution">
    <text evidence="2">The sequence shown here is derived from an EMBL/GenBank/DDBJ whole genome shotgun (WGS) entry which is preliminary data.</text>
</comment>
<evidence type="ECO:0000313" key="2">
    <source>
        <dbReference type="EMBL" id="KAJ1163361.1"/>
    </source>
</evidence>
<reference evidence="2" key="1">
    <citation type="journal article" date="2022" name="bioRxiv">
        <title>Sequencing and chromosome-scale assembly of the giantPleurodeles waltlgenome.</title>
        <authorList>
            <person name="Brown T."/>
            <person name="Elewa A."/>
            <person name="Iarovenko S."/>
            <person name="Subramanian E."/>
            <person name="Araus A.J."/>
            <person name="Petzold A."/>
            <person name="Susuki M."/>
            <person name="Suzuki K.-i.T."/>
            <person name="Hayashi T."/>
            <person name="Toyoda A."/>
            <person name="Oliveira C."/>
            <person name="Osipova E."/>
            <person name="Leigh N.D."/>
            <person name="Simon A."/>
            <person name="Yun M.H."/>
        </authorList>
    </citation>
    <scope>NUCLEOTIDE SEQUENCE</scope>
    <source>
        <strain evidence="2">20211129_DDA</strain>
        <tissue evidence="2">Liver</tissue>
    </source>
</reference>
<feature type="region of interest" description="Disordered" evidence="1">
    <location>
        <begin position="186"/>
        <end position="299"/>
    </location>
</feature>
<dbReference type="Proteomes" id="UP001066276">
    <property type="component" value="Chromosome 4_2"/>
</dbReference>
<evidence type="ECO:0000256" key="1">
    <source>
        <dbReference type="SAM" id="MobiDB-lite"/>
    </source>
</evidence>
<evidence type="ECO:0000313" key="3">
    <source>
        <dbReference type="Proteomes" id="UP001066276"/>
    </source>
</evidence>
<proteinExistence type="predicted"/>
<dbReference type="AlphaFoldDB" id="A0AAV7SH60"/>
<protein>
    <submittedName>
        <fullName evidence="2">Uncharacterized protein</fullName>
    </submittedName>
</protein>
<keyword evidence="3" id="KW-1185">Reference proteome</keyword>
<sequence>MKTATDPPYVVAQTDPDAPDPEGEGPSTNPLRLPGAEGQSQQLCILSGIKLETATEKGTNVEGSHKESPENAMEKTMTGSTPEWSRGAISIVRGAGQRHGDPQSSSTGGAQREFQPRFRRSVSFPGAEEQISVGVITALGEDLIIGTDYEDFVPLLTKASQEYLTNTWWEDAPYATDPPHVVAQTDPAIPGPEGEGPSTNPLRLPGAKGQSQQLRALSGVKPDTATEKGTNVEGSHTESPEIAVEKTTGSTPERSLGAISIAGRAGQRHRDPQSSTSSVGGAQREFQPRFRRSVAFPRV</sequence>